<dbReference type="AlphaFoldDB" id="A0A2H4VN78"/>
<gene>
    <name evidence="3" type="ORF">BK009_02035</name>
</gene>
<dbReference type="InterPro" id="IPR010154">
    <property type="entry name" value="CRISPR-assoc_Cas7/Cst2/DevR"/>
</dbReference>
<evidence type="ECO:0000313" key="4">
    <source>
        <dbReference type="Proteomes" id="UP000232631"/>
    </source>
</evidence>
<organism evidence="3 4">
    <name type="scientific">Methanobacterium subterraneum</name>
    <dbReference type="NCBI Taxonomy" id="59277"/>
    <lineage>
        <taxon>Archaea</taxon>
        <taxon>Methanobacteriati</taxon>
        <taxon>Methanobacteriota</taxon>
        <taxon>Methanomada group</taxon>
        <taxon>Methanobacteria</taxon>
        <taxon>Methanobacteriales</taxon>
        <taxon>Methanobacteriaceae</taxon>
        <taxon>Methanobacterium</taxon>
    </lineage>
</organism>
<dbReference type="RefSeq" id="WP_100908868.1">
    <property type="nucleotide sequence ID" value="NZ_CP017768.1"/>
</dbReference>
<evidence type="ECO:0008006" key="5">
    <source>
        <dbReference type="Google" id="ProtNLM"/>
    </source>
</evidence>
<dbReference type="EMBL" id="CP017768">
    <property type="protein sequence ID" value="AUB59563.1"/>
    <property type="molecule type" value="Genomic_DNA"/>
</dbReference>
<evidence type="ECO:0000256" key="1">
    <source>
        <dbReference type="ARBA" id="ARBA00023118"/>
    </source>
</evidence>
<sequence>MNEKCVIATWLFKTDLSNMNAGEGSTNLKELKTYNNGLPYISGQSVRHALRKSIQREHPEAFKCTPEFPCGQIDECWLCDMFGYLLPKEGAKRWSPIKASPAMGQIRSTITTDLIFRMVQDIECPKCNEKIYPLAARGKSEEGSVKDKNIKQGGKLTCPKCKEDFEAPYDIRQALAYKQLTDNIYRANISLDIGALGVDEIPKIVGEGKDAKMDGTDYKTSYDDDERKKRTISVLNAISNISDFANQSREMTNASPDVVLISVQNQYNHKLSSALRMDENGNIDKRTFEDVLNDCLTLPDTKLFAGMISGIISNEPDIKGVLEDLKGDNLEISGTPRQAIDAAIKHLNGD</sequence>
<keyword evidence="4" id="KW-1185">Reference proteome</keyword>
<accession>A0A2H4VN78</accession>
<evidence type="ECO:0000256" key="2">
    <source>
        <dbReference type="ARBA" id="ARBA00025626"/>
    </source>
</evidence>
<proteinExistence type="predicted"/>
<protein>
    <recommendedName>
        <fullName evidence="5">Type I-B CRISPR-associated protein Cas7/Cst2/DevR</fullName>
    </recommendedName>
</protein>
<evidence type="ECO:0000313" key="3">
    <source>
        <dbReference type="EMBL" id="AUB59563.1"/>
    </source>
</evidence>
<dbReference type="KEGG" id="msub:BK009_02035"/>
<dbReference type="GeneID" id="35125223"/>
<keyword evidence="1" id="KW-0051">Antiviral defense</keyword>
<name>A0A2H4VN78_9EURY</name>
<dbReference type="Pfam" id="PF01905">
    <property type="entry name" value="DevR"/>
    <property type="match status" value="1"/>
</dbReference>
<reference evidence="3 4" key="1">
    <citation type="submission" date="2016-10" db="EMBL/GenBank/DDBJ databases">
        <title>Comparative genomics between deep and shallow subseafloor isolates.</title>
        <authorList>
            <person name="Ishii S."/>
            <person name="Miller J.R."/>
            <person name="Sutton G."/>
            <person name="Suzuki S."/>
            <person name="Methe B."/>
            <person name="Inagaki F."/>
            <person name="Imachi H."/>
        </authorList>
    </citation>
    <scope>NUCLEOTIDE SEQUENCE [LARGE SCALE GENOMIC DNA]</scope>
    <source>
        <strain evidence="3 4">A8p</strain>
    </source>
</reference>
<dbReference type="GO" id="GO:0051607">
    <property type="term" value="P:defense response to virus"/>
    <property type="evidence" value="ECO:0007669"/>
    <property type="project" value="UniProtKB-KW"/>
</dbReference>
<dbReference type="Proteomes" id="UP000232631">
    <property type="component" value="Chromosome"/>
</dbReference>
<comment type="function">
    <text evidence="2">CRISPR (clustered regularly interspaced short palindromic repeat) is an adaptive immune system that provides protection against mobile genetic elements (viruses, transposable elements and conjugative plasmids). CRISPR clusters contain spacers, sequences complementary to antecedent mobile elements, and target invading nucleic acids. CRISPR clusters are transcribed and processed into CRISPR RNA (crRNA).</text>
</comment>